<keyword evidence="1" id="KW-0378">Hydrolase</keyword>
<evidence type="ECO:0000313" key="4">
    <source>
        <dbReference type="EMBL" id="PZG02590.1"/>
    </source>
</evidence>
<sequence length="590" mass="63482">MTSTGRGRTRRWWLPAGVAAALLVPAAPAPAAGETPLVAPAPAVSDSPATAAFLHDVSQPIPGATVTGSIVEHHRIVAPDGVTLDSWIVRPPVTEPVPVVLDVTPYYGGGSPVLEGGGRHLLGRAADVLVPRGYAYGIVSLRGTGNSEGCFTIGGPTEARDTAAAIEHYGHQPWSNGRVGLMGVSYDGTAPQDVWVEAPPSLKTIVPISGISDLYKYNFVNGVPINIQGFGFNTYYWTLVGLSPVGLYAGSTQLRDPVNVPGAVVGEVCSEQVWVQEGGVSATVDGNKDGYWQLRDFGAELRATPNRQRASVFYIHGLQDWNVKPHNMADWLADVQQTGVPFKAWLGQWAHAWPSRADWWEQVMVAWFDQFLKERDTGVLAAPAVQIQDDAGRWRHEKNWLLGVKNVMDLYPRVDGSLRTEPGTGSVHYYDYQGRLVTEAEETSTGHGRGTVLFASAPLDRDVVLSGMPRYQGTVTATGNRASLVLSLVERRADGTERPLNWAAQSLNHVTDPAAGRLSVAGLPQQVRVDFFPQDTVIRAGSRIVLVAAGNTVGEQPSLQPVADGSTIVLDMADARLTLPVDTSLRFERS</sequence>
<dbReference type="Gene3D" id="3.40.50.1820">
    <property type="entry name" value="alpha/beta hydrolase"/>
    <property type="match status" value="2"/>
</dbReference>
<dbReference type="Pfam" id="PF02129">
    <property type="entry name" value="Peptidase_S15"/>
    <property type="match status" value="1"/>
</dbReference>
<dbReference type="SUPFAM" id="SSF53474">
    <property type="entry name" value="alpha/beta-Hydrolases"/>
    <property type="match status" value="1"/>
</dbReference>
<dbReference type="NCBIfam" id="TIGR00976">
    <property type="entry name" value="CocE_NonD"/>
    <property type="match status" value="1"/>
</dbReference>
<dbReference type="InterPro" id="IPR005674">
    <property type="entry name" value="CocE/Ser_esterase"/>
</dbReference>
<dbReference type="InterPro" id="IPR029058">
    <property type="entry name" value="AB_hydrolase_fold"/>
</dbReference>
<evidence type="ECO:0000313" key="5">
    <source>
        <dbReference type="Proteomes" id="UP000248749"/>
    </source>
</evidence>
<dbReference type="Proteomes" id="UP000248749">
    <property type="component" value="Unassembled WGS sequence"/>
</dbReference>
<dbReference type="InterPro" id="IPR006311">
    <property type="entry name" value="TAT_signal"/>
</dbReference>
<accession>A0A2W2DNW5</accession>
<organism evidence="4 5">
    <name type="scientific">Micromonospora deserti</name>
    <dbReference type="NCBI Taxonomy" id="2070366"/>
    <lineage>
        <taxon>Bacteria</taxon>
        <taxon>Bacillati</taxon>
        <taxon>Actinomycetota</taxon>
        <taxon>Actinomycetes</taxon>
        <taxon>Micromonosporales</taxon>
        <taxon>Micromonosporaceae</taxon>
        <taxon>Micromonospora</taxon>
    </lineage>
</organism>
<dbReference type="RefSeq" id="WP_111132373.1">
    <property type="nucleotide sequence ID" value="NZ_POUB01000006.1"/>
</dbReference>
<gene>
    <name evidence="4" type="ORF">C1I99_01670</name>
</gene>
<dbReference type="InterPro" id="IPR000383">
    <property type="entry name" value="Xaa-Pro-like_dom"/>
</dbReference>
<protein>
    <recommendedName>
        <fullName evidence="3">Xaa-Pro dipeptidyl-peptidase C-terminal domain-containing protein</fullName>
    </recommendedName>
</protein>
<keyword evidence="5" id="KW-1185">Reference proteome</keyword>
<dbReference type="OrthoDB" id="5240615at2"/>
<name>A0A2W2DNW5_9ACTN</name>
<proteinExistence type="predicted"/>
<evidence type="ECO:0000256" key="2">
    <source>
        <dbReference type="SAM" id="SignalP"/>
    </source>
</evidence>
<dbReference type="Pfam" id="PF08530">
    <property type="entry name" value="PepX_C"/>
    <property type="match status" value="1"/>
</dbReference>
<keyword evidence="2" id="KW-0732">Signal</keyword>
<evidence type="ECO:0000256" key="1">
    <source>
        <dbReference type="ARBA" id="ARBA00022801"/>
    </source>
</evidence>
<dbReference type="Gene3D" id="2.60.120.260">
    <property type="entry name" value="Galactose-binding domain-like"/>
    <property type="match status" value="1"/>
</dbReference>
<dbReference type="InterPro" id="IPR013736">
    <property type="entry name" value="Xaa-Pro_dipept_C"/>
</dbReference>
<feature type="domain" description="Xaa-Pro dipeptidyl-peptidase C-terminal" evidence="3">
    <location>
        <begin position="365"/>
        <end position="578"/>
    </location>
</feature>
<evidence type="ECO:0000259" key="3">
    <source>
        <dbReference type="SMART" id="SM00939"/>
    </source>
</evidence>
<reference evidence="4 5" key="1">
    <citation type="submission" date="2018-01" db="EMBL/GenBank/DDBJ databases">
        <title>Draft genome sequence of Salinispora sp. 13K206.</title>
        <authorList>
            <person name="Sahin N."/>
            <person name="Saygin H."/>
            <person name="Ay H."/>
        </authorList>
    </citation>
    <scope>NUCLEOTIDE SEQUENCE [LARGE SCALE GENOMIC DNA]</scope>
    <source>
        <strain evidence="4 5">13K206</strain>
    </source>
</reference>
<dbReference type="SMART" id="SM00939">
    <property type="entry name" value="PepX_C"/>
    <property type="match status" value="1"/>
</dbReference>
<dbReference type="SUPFAM" id="SSF49785">
    <property type="entry name" value="Galactose-binding domain-like"/>
    <property type="match status" value="1"/>
</dbReference>
<feature type="chain" id="PRO_5015904717" description="Xaa-Pro dipeptidyl-peptidase C-terminal domain-containing protein" evidence="2">
    <location>
        <begin position="32"/>
        <end position="590"/>
    </location>
</feature>
<feature type="signal peptide" evidence="2">
    <location>
        <begin position="1"/>
        <end position="31"/>
    </location>
</feature>
<comment type="caution">
    <text evidence="4">The sequence shown here is derived from an EMBL/GenBank/DDBJ whole genome shotgun (WGS) entry which is preliminary data.</text>
</comment>
<dbReference type="GO" id="GO:0008239">
    <property type="term" value="F:dipeptidyl-peptidase activity"/>
    <property type="evidence" value="ECO:0007669"/>
    <property type="project" value="InterPro"/>
</dbReference>
<dbReference type="InterPro" id="IPR008979">
    <property type="entry name" value="Galactose-bd-like_sf"/>
</dbReference>
<dbReference type="PROSITE" id="PS51318">
    <property type="entry name" value="TAT"/>
    <property type="match status" value="1"/>
</dbReference>
<dbReference type="EMBL" id="POUB01000006">
    <property type="protein sequence ID" value="PZG02590.1"/>
    <property type="molecule type" value="Genomic_DNA"/>
</dbReference>
<dbReference type="AlphaFoldDB" id="A0A2W2DNW5"/>